<dbReference type="InterPro" id="IPR050452">
    <property type="entry name" value="Metacaspase"/>
</dbReference>
<dbReference type="GO" id="GO:0006508">
    <property type="term" value="P:proteolysis"/>
    <property type="evidence" value="ECO:0007669"/>
    <property type="project" value="InterPro"/>
</dbReference>
<dbReference type="PANTHER" id="PTHR48104">
    <property type="entry name" value="METACASPASE-4"/>
    <property type="match status" value="1"/>
</dbReference>
<proteinExistence type="predicted"/>
<accession>A0A929FB92</accession>
<dbReference type="RefSeq" id="WP_193994840.1">
    <property type="nucleotide sequence ID" value="NZ_JADEXP010000214.1"/>
</dbReference>
<dbReference type="Pfam" id="PF00656">
    <property type="entry name" value="Peptidase_C14"/>
    <property type="match status" value="1"/>
</dbReference>
<dbReference type="Proteomes" id="UP000615026">
    <property type="component" value="Unassembled WGS sequence"/>
</dbReference>
<dbReference type="Gene3D" id="3.40.50.1460">
    <property type="match status" value="1"/>
</dbReference>
<gene>
    <name evidence="3" type="ORF">IQ260_19930</name>
</gene>
<organism evidence="3 4">
    <name type="scientific">Leptolyngbya cf. ectocarpi LEGE 11479</name>
    <dbReference type="NCBI Taxonomy" id="1828722"/>
    <lineage>
        <taxon>Bacteria</taxon>
        <taxon>Bacillati</taxon>
        <taxon>Cyanobacteriota</taxon>
        <taxon>Cyanophyceae</taxon>
        <taxon>Leptolyngbyales</taxon>
        <taxon>Leptolyngbyaceae</taxon>
        <taxon>Leptolyngbya group</taxon>
        <taxon>Leptolyngbya</taxon>
    </lineage>
</organism>
<dbReference type="InterPro" id="IPR006311">
    <property type="entry name" value="TAT_signal"/>
</dbReference>
<sequence length="761" mass="81910">MPQFKRRHFLQLAGSTLATLGLSQTGFLQQCDRYGKALAQATPRKLALLVGINNYTPDIGRLRGCLTDVEMQYELLVHRFGFQPDDIKIISDPIDGIISDRIAAPPTRDNILGAFEDHLINQATAGDVVVFHYSGHGSLVKEDNGIPEYDNRNGTIVPIDGRENTTPENKHVDDIMGKTLFLLSYALKTDNVSLILDSCHSGGGTRGNLVIRAVNNRLLSGEIEPSDVELAYQEKWREHNQLSPQKLRELRQAGIAKGMAMGSARINQLAADAPFGDFHAGAFTYLLTRYLWQQVGNHSLENTFVNLSRRTQDVAKSAGLEQEPVYNVAPNSNFAQQPPLFIEPPQPSAEAVIRKIEGSQVTFWLGGVSSQNLEAFTEGAVFNLIDAQGNPMGQVTQTGRAGLEGYGTLETSGRSTLNRGLLMREQVRGIPADLSLRVGVDESLADAAASAKTALATVNRVTVVRVDQTQPIDYLLGRLTNNSQAIATQQGVTINAAIGSIGLFTPGLTPIPESFGRLNEAVENAVARLRARMKMLLAGRILKSVANGETSNVNVGIEVTPVAASDPLLSRGSRAAQETGLIAQTIDTGIQQVKIGTTLEMGVTNNESKNLYISILVINSSGDLIVLHPVDWDADEIATLVSPGERLVAPGPGSNFVFEVLGPPGHFELLVLASTDQLRDALKGLKQIARGRGIRSGSPIFFGGSQTRGANEGEDSPVQVLDSLLGDLNRNARSGGIRIRGTQHSDAERLAAFSAVFEVVA</sequence>
<dbReference type="SUPFAM" id="SSF52129">
    <property type="entry name" value="Caspase-like"/>
    <property type="match status" value="1"/>
</dbReference>
<dbReference type="PANTHER" id="PTHR48104:SF30">
    <property type="entry name" value="METACASPASE-1"/>
    <property type="match status" value="1"/>
</dbReference>
<evidence type="ECO:0000313" key="3">
    <source>
        <dbReference type="EMBL" id="MBE9068917.1"/>
    </source>
</evidence>
<dbReference type="AlphaFoldDB" id="A0A929FB92"/>
<feature type="domain" description="Peptidase C14 caspase" evidence="1">
    <location>
        <begin position="44"/>
        <end position="328"/>
    </location>
</feature>
<evidence type="ECO:0000259" key="1">
    <source>
        <dbReference type="Pfam" id="PF00656"/>
    </source>
</evidence>
<dbReference type="InterPro" id="IPR025493">
    <property type="entry name" value="DUF4384"/>
</dbReference>
<dbReference type="PROSITE" id="PS51318">
    <property type="entry name" value="TAT"/>
    <property type="match status" value="1"/>
</dbReference>
<reference evidence="3" key="1">
    <citation type="submission" date="2020-10" db="EMBL/GenBank/DDBJ databases">
        <authorList>
            <person name="Castelo-Branco R."/>
            <person name="Eusebio N."/>
            <person name="Adriana R."/>
            <person name="Vieira A."/>
            <person name="Brugerolle De Fraissinette N."/>
            <person name="Rezende De Castro R."/>
            <person name="Schneider M.P."/>
            <person name="Vasconcelos V."/>
            <person name="Leao P.N."/>
        </authorList>
    </citation>
    <scope>NUCLEOTIDE SEQUENCE</scope>
    <source>
        <strain evidence="3">LEGE 11479</strain>
    </source>
</reference>
<dbReference type="EMBL" id="JADEXP010000214">
    <property type="protein sequence ID" value="MBE9068917.1"/>
    <property type="molecule type" value="Genomic_DNA"/>
</dbReference>
<name>A0A929FB92_LEPEC</name>
<dbReference type="InterPro" id="IPR011600">
    <property type="entry name" value="Pept_C14_caspase"/>
</dbReference>
<feature type="domain" description="DUF4384" evidence="2">
    <location>
        <begin position="593"/>
        <end position="676"/>
    </location>
</feature>
<dbReference type="Pfam" id="PF14326">
    <property type="entry name" value="DUF4384"/>
    <property type="match status" value="1"/>
</dbReference>
<comment type="caution">
    <text evidence="3">The sequence shown here is derived from an EMBL/GenBank/DDBJ whole genome shotgun (WGS) entry which is preliminary data.</text>
</comment>
<keyword evidence="4" id="KW-1185">Reference proteome</keyword>
<dbReference type="InterPro" id="IPR029030">
    <property type="entry name" value="Caspase-like_dom_sf"/>
</dbReference>
<dbReference type="GO" id="GO:0005737">
    <property type="term" value="C:cytoplasm"/>
    <property type="evidence" value="ECO:0007669"/>
    <property type="project" value="TreeGrafter"/>
</dbReference>
<evidence type="ECO:0000259" key="2">
    <source>
        <dbReference type="Pfam" id="PF14326"/>
    </source>
</evidence>
<evidence type="ECO:0000313" key="4">
    <source>
        <dbReference type="Proteomes" id="UP000615026"/>
    </source>
</evidence>
<dbReference type="GO" id="GO:0004197">
    <property type="term" value="F:cysteine-type endopeptidase activity"/>
    <property type="evidence" value="ECO:0007669"/>
    <property type="project" value="InterPro"/>
</dbReference>
<protein>
    <submittedName>
        <fullName evidence="3">Caspase family protein</fullName>
    </submittedName>
</protein>